<protein>
    <submittedName>
        <fullName evidence="2">Uncharacterized protein</fullName>
    </submittedName>
</protein>
<evidence type="ECO:0000313" key="3">
    <source>
        <dbReference type="Proteomes" id="UP000238164"/>
    </source>
</evidence>
<organism evidence="2 3">
    <name type="scientific">Micropruina glycogenica</name>
    <dbReference type="NCBI Taxonomy" id="75385"/>
    <lineage>
        <taxon>Bacteria</taxon>
        <taxon>Bacillati</taxon>
        <taxon>Actinomycetota</taxon>
        <taxon>Actinomycetes</taxon>
        <taxon>Propionibacteriales</taxon>
        <taxon>Nocardioidaceae</taxon>
        <taxon>Micropruina</taxon>
    </lineage>
</organism>
<dbReference type="AlphaFoldDB" id="A0A2N9JCE5"/>
<name>A0A2N9JCE5_9ACTN</name>
<keyword evidence="3" id="KW-1185">Reference proteome</keyword>
<dbReference type="RefSeq" id="WP_105184954.1">
    <property type="nucleotide sequence ID" value="NZ_BAAAGO010000066.1"/>
</dbReference>
<dbReference type="KEGG" id="mgg:MPLG2_0771"/>
<dbReference type="EMBL" id="LT985188">
    <property type="protein sequence ID" value="SPD85807.1"/>
    <property type="molecule type" value="Genomic_DNA"/>
</dbReference>
<dbReference type="Proteomes" id="UP000238164">
    <property type="component" value="Chromosome 1"/>
</dbReference>
<feature type="region of interest" description="Disordered" evidence="1">
    <location>
        <begin position="155"/>
        <end position="175"/>
    </location>
</feature>
<proteinExistence type="predicted"/>
<gene>
    <name evidence="2" type="ORF">MPLG2_0771</name>
</gene>
<evidence type="ECO:0000313" key="2">
    <source>
        <dbReference type="EMBL" id="SPD85807.1"/>
    </source>
</evidence>
<sequence>MDELVEHALDAANQSKAHAFLDSQSVFWVDWNDDTQAVVDAFSIACGMAVTLTDGPADHIGTLRALSRATADRFQVRLALVSVGRDALAFVVLPLQQWQQLDDDIGDALGQVVWALDDDWDPFEALDDLAVLEPYFELLDENPGRYGECLARALSDPDSVPSGRSSDESDEVMPW</sequence>
<accession>A0A2N9JCE5</accession>
<evidence type="ECO:0000256" key="1">
    <source>
        <dbReference type="SAM" id="MobiDB-lite"/>
    </source>
</evidence>
<reference evidence="2 3" key="1">
    <citation type="submission" date="2018-02" db="EMBL/GenBank/DDBJ databases">
        <authorList>
            <person name="Cohen D.B."/>
            <person name="Kent A.D."/>
        </authorList>
    </citation>
    <scope>NUCLEOTIDE SEQUENCE [LARGE SCALE GENOMIC DNA]</scope>
    <source>
        <strain evidence="2">1</strain>
    </source>
</reference>